<dbReference type="CDD" id="cd07033">
    <property type="entry name" value="TPP_PYR_DXS_TK_like"/>
    <property type="match status" value="1"/>
</dbReference>
<reference evidence="15 16" key="1">
    <citation type="submission" date="2021-05" db="EMBL/GenBank/DDBJ databases">
        <title>Genome Assembly of Synthetic Allotetraploid Brassica napus Reveals Homoeologous Exchanges between Subgenomes.</title>
        <authorList>
            <person name="Davis J.T."/>
        </authorList>
    </citation>
    <scope>NUCLEOTIDE SEQUENCE [LARGE SCALE GENOMIC DNA]</scope>
    <source>
        <strain evidence="16">cv. Da-Ae</strain>
        <tissue evidence="15">Seedling</tissue>
    </source>
</reference>
<dbReference type="InterPro" id="IPR002745">
    <property type="entry name" value="Ptrans_KptA/Tpt1"/>
</dbReference>
<evidence type="ECO:0000313" key="16">
    <source>
        <dbReference type="Proteomes" id="UP000824890"/>
    </source>
</evidence>
<comment type="cofactor">
    <cofactor evidence="1">
        <name>Co(2+)</name>
        <dbReference type="ChEBI" id="CHEBI:48828"/>
    </cofactor>
</comment>
<evidence type="ECO:0000256" key="13">
    <source>
        <dbReference type="SAM" id="MobiDB-lite"/>
    </source>
</evidence>
<organism evidence="15 16">
    <name type="scientific">Brassica napus</name>
    <name type="common">Rape</name>
    <dbReference type="NCBI Taxonomy" id="3708"/>
    <lineage>
        <taxon>Eukaryota</taxon>
        <taxon>Viridiplantae</taxon>
        <taxon>Streptophyta</taxon>
        <taxon>Embryophyta</taxon>
        <taxon>Tracheophyta</taxon>
        <taxon>Spermatophyta</taxon>
        <taxon>Magnoliopsida</taxon>
        <taxon>eudicotyledons</taxon>
        <taxon>Gunneridae</taxon>
        <taxon>Pentapetalae</taxon>
        <taxon>rosids</taxon>
        <taxon>malvids</taxon>
        <taxon>Brassicales</taxon>
        <taxon>Brassicaceae</taxon>
        <taxon>Brassiceae</taxon>
        <taxon>Brassica</taxon>
    </lineage>
</organism>
<dbReference type="InterPro" id="IPR023193">
    <property type="entry name" value="EPSP_synthase_CS"/>
</dbReference>
<dbReference type="CDD" id="cd02012">
    <property type="entry name" value="TPP_TK"/>
    <property type="match status" value="1"/>
</dbReference>
<dbReference type="PROSITE" id="PS00802">
    <property type="entry name" value="TRANSKETOLASE_2"/>
    <property type="match status" value="1"/>
</dbReference>
<dbReference type="InterPro" id="IPR042080">
    <property type="entry name" value="RNA_2'-PTrans_N"/>
</dbReference>
<dbReference type="InterPro" id="IPR029061">
    <property type="entry name" value="THDP-binding"/>
</dbReference>
<dbReference type="SUPFAM" id="SSF56399">
    <property type="entry name" value="ADP-ribosylation"/>
    <property type="match status" value="2"/>
</dbReference>
<dbReference type="EC" id="2.5.1.19" evidence="12"/>
<dbReference type="InterPro" id="IPR001986">
    <property type="entry name" value="Enolpyruvate_Tfrase_dom"/>
</dbReference>
<evidence type="ECO:0000256" key="11">
    <source>
        <dbReference type="ARBA" id="ARBA00049473"/>
    </source>
</evidence>
<gene>
    <name evidence="15" type="ORF">HID58_017179</name>
</gene>
<dbReference type="Gene3D" id="3.20.170.30">
    <property type="match status" value="2"/>
</dbReference>
<keyword evidence="8" id="KW-0460">Magnesium</keyword>
<comment type="function">
    <text evidence="4">Catalyzes the last step of tRNA splicing, the transfer of the splice junction 2'-phosphate from ligated tRNA to NAD to produce ADP-ribose 1''-2'' cyclic phosphate.</text>
</comment>
<dbReference type="PROSITE" id="PS50162">
    <property type="entry name" value="RECA_2"/>
    <property type="match status" value="1"/>
</dbReference>
<feature type="domain" description="RecA family profile 1" evidence="14">
    <location>
        <begin position="354"/>
        <end position="543"/>
    </location>
</feature>
<evidence type="ECO:0000256" key="6">
    <source>
        <dbReference type="ARBA" id="ARBA00022679"/>
    </source>
</evidence>
<evidence type="ECO:0000256" key="1">
    <source>
        <dbReference type="ARBA" id="ARBA00001941"/>
    </source>
</evidence>
<dbReference type="Gene3D" id="3.40.50.970">
    <property type="match status" value="3"/>
</dbReference>
<dbReference type="SUPFAM" id="SSF52540">
    <property type="entry name" value="P-loop containing nucleoside triphosphate hydrolases"/>
    <property type="match status" value="1"/>
</dbReference>
<evidence type="ECO:0000256" key="9">
    <source>
        <dbReference type="ARBA" id="ARBA00023052"/>
    </source>
</evidence>
<name>A0ABQ8D806_BRANA</name>
<dbReference type="PROSITE" id="PS00885">
    <property type="entry name" value="EPSP_SYNTHASE_2"/>
    <property type="match status" value="1"/>
</dbReference>
<dbReference type="InterPro" id="IPR020826">
    <property type="entry name" value="Transketolase_BS"/>
</dbReference>
<dbReference type="PANTHER" id="PTHR43522">
    <property type="entry name" value="TRANSKETOLASE"/>
    <property type="match status" value="1"/>
</dbReference>
<evidence type="ECO:0000256" key="4">
    <source>
        <dbReference type="ARBA" id="ARBA00003343"/>
    </source>
</evidence>
<dbReference type="InterPro" id="IPR013792">
    <property type="entry name" value="RNA3'P_cycl/enolpyr_Trfase_a/b"/>
</dbReference>
<dbReference type="Gene3D" id="3.65.10.10">
    <property type="entry name" value="Enolpyruvate transferase domain"/>
    <property type="match status" value="2"/>
</dbReference>
<keyword evidence="9" id="KW-0786">Thiamine pyrophosphate</keyword>
<dbReference type="InterPro" id="IPR013632">
    <property type="entry name" value="Rad51_C"/>
</dbReference>
<feature type="compositionally biased region" description="Low complexity" evidence="13">
    <location>
        <begin position="1307"/>
        <end position="1322"/>
    </location>
</feature>
<dbReference type="Proteomes" id="UP000824890">
    <property type="component" value="Unassembled WGS sequence"/>
</dbReference>
<protein>
    <recommendedName>
        <fullName evidence="12">3-phosphoshikimate 1-carboxyvinyltransferase</fullName>
        <ecNumber evidence="12">2.5.1.19</ecNumber>
    </recommendedName>
</protein>
<keyword evidence="12" id="KW-0057">Aromatic amino acid biosynthesis</keyword>
<feature type="compositionally biased region" description="Polar residues" evidence="13">
    <location>
        <begin position="10"/>
        <end position="27"/>
    </location>
</feature>
<keyword evidence="16" id="KW-1185">Reference proteome</keyword>
<evidence type="ECO:0000256" key="10">
    <source>
        <dbReference type="ARBA" id="ARBA00047949"/>
    </source>
</evidence>
<dbReference type="InterPro" id="IPR042081">
    <property type="entry name" value="RNA_2'-PTrans_C"/>
</dbReference>
<feature type="region of interest" description="Disordered" evidence="13">
    <location>
        <begin position="1"/>
        <end position="52"/>
    </location>
</feature>
<dbReference type="InterPro" id="IPR033247">
    <property type="entry name" value="Transketolase_fam"/>
</dbReference>
<evidence type="ECO:0000256" key="12">
    <source>
        <dbReference type="RuleBase" id="RU004164"/>
    </source>
</evidence>
<dbReference type="SUPFAM" id="SSF52518">
    <property type="entry name" value="Thiamin diphosphate-binding fold (THDP-binding)"/>
    <property type="match status" value="2"/>
</dbReference>
<dbReference type="Gene3D" id="1.10.10.970">
    <property type="entry name" value="RNA 2'-phosphotransferase, Tpt1/KptA family, N-terminal domain"/>
    <property type="match status" value="1"/>
</dbReference>
<dbReference type="PANTHER" id="PTHR43522:SF2">
    <property type="entry name" value="TRANSKETOLASE 1-RELATED"/>
    <property type="match status" value="1"/>
</dbReference>
<dbReference type="Pfam" id="PF22613">
    <property type="entry name" value="Transketolase_C_1"/>
    <property type="match status" value="1"/>
</dbReference>
<feature type="region of interest" description="Disordered" evidence="13">
    <location>
        <begin position="1306"/>
        <end position="1344"/>
    </location>
</feature>
<dbReference type="CDD" id="cd19492">
    <property type="entry name" value="Rad51C"/>
    <property type="match status" value="1"/>
</dbReference>
<dbReference type="InterPro" id="IPR036968">
    <property type="entry name" value="Enolpyruvate_Tfrase_sf"/>
</dbReference>
<dbReference type="PROSITE" id="PS00801">
    <property type="entry name" value="TRANSKETOLASE_1"/>
    <property type="match status" value="1"/>
</dbReference>
<evidence type="ECO:0000259" key="14">
    <source>
        <dbReference type="PROSITE" id="PS50162"/>
    </source>
</evidence>
<dbReference type="EMBL" id="JAGKQM010000005">
    <property type="protein sequence ID" value="KAH0924923.1"/>
    <property type="molecule type" value="Genomic_DNA"/>
</dbReference>
<dbReference type="Pfam" id="PF00275">
    <property type="entry name" value="EPSP_synthase"/>
    <property type="match status" value="2"/>
</dbReference>
<comment type="similarity">
    <text evidence="5">Belongs to the transketolase family.</text>
</comment>
<dbReference type="SMART" id="SM00861">
    <property type="entry name" value="Transket_pyr"/>
    <property type="match status" value="1"/>
</dbReference>
<evidence type="ECO:0000256" key="2">
    <source>
        <dbReference type="ARBA" id="ARBA00001946"/>
    </source>
</evidence>
<comment type="catalytic activity">
    <reaction evidence="10">
        <text>2'-phospho-[ligated tRNA] + NAD(+) = mature tRNA + ADP-alpha-D-ribose 1'',2''-cyclic phosphate + nicotinamide</text>
        <dbReference type="Rhea" id="RHEA:23324"/>
        <dbReference type="Rhea" id="RHEA-COMP:11106"/>
        <dbReference type="Rhea" id="RHEA-COMP:11107"/>
        <dbReference type="ChEBI" id="CHEBI:17154"/>
        <dbReference type="ChEBI" id="CHEBI:57540"/>
        <dbReference type="ChEBI" id="CHEBI:76596"/>
        <dbReference type="ChEBI" id="CHEBI:82883"/>
        <dbReference type="ChEBI" id="CHEBI:85027"/>
        <dbReference type="EC" id="2.7.1.160"/>
    </reaction>
</comment>
<dbReference type="PROSITE" id="PS00104">
    <property type="entry name" value="EPSP_SYNTHASE_1"/>
    <property type="match status" value="1"/>
</dbReference>
<dbReference type="InterPro" id="IPR005475">
    <property type="entry name" value="Transketolase-like_Pyr-bd"/>
</dbReference>
<dbReference type="Gene3D" id="3.40.50.920">
    <property type="match status" value="1"/>
</dbReference>
<comment type="caution">
    <text evidence="15">The sequence shown here is derived from an EMBL/GenBank/DDBJ whole genome shotgun (WGS) entry which is preliminary data.</text>
</comment>
<dbReference type="InterPro" id="IPR005474">
    <property type="entry name" value="Transketolase_N"/>
</dbReference>
<dbReference type="Pfam" id="PF02779">
    <property type="entry name" value="Transket_pyr"/>
    <property type="match status" value="1"/>
</dbReference>
<comment type="pathway">
    <text evidence="12">Metabolic intermediate biosynthesis; chorismate biosynthesis; chorismate from D-erythrose 4-phosphate and phosphoenolpyruvate: step 6/7.</text>
</comment>
<dbReference type="Pfam" id="PF08423">
    <property type="entry name" value="Rad51"/>
    <property type="match status" value="1"/>
</dbReference>
<dbReference type="Gene3D" id="3.40.50.300">
    <property type="entry name" value="P-loop containing nucleotide triphosphate hydrolases"/>
    <property type="match status" value="1"/>
</dbReference>
<proteinExistence type="inferred from homology"/>
<dbReference type="SUPFAM" id="SSF55205">
    <property type="entry name" value="EPT/RTPC-like"/>
    <property type="match status" value="1"/>
</dbReference>
<dbReference type="InterPro" id="IPR055152">
    <property type="entry name" value="Transketolase-like_C_2"/>
</dbReference>
<evidence type="ECO:0000256" key="5">
    <source>
        <dbReference type="ARBA" id="ARBA00007131"/>
    </source>
</evidence>
<feature type="compositionally biased region" description="Basic and acidic residues" evidence="13">
    <location>
        <begin position="29"/>
        <end position="44"/>
    </location>
</feature>
<dbReference type="InterPro" id="IPR049557">
    <property type="entry name" value="Transketolase_CS"/>
</dbReference>
<keyword evidence="6 12" id="KW-0808">Transferase</keyword>
<sequence>MSIVTEKKNTQTMNSSRKFQNDLTANKPNGKDDVSSEVSGDPKSKKPNGKSFSIFRKMIIPSEARWRAGRCRAKEYPGDDIPGAGAVTTKLSQGVTREAPETSIGMVEGTTTATAVLPPEPVPSGFTAERSPLLEDTASVYFLPHEIYVEKLHQRDYSNLKLEEKCERAIDWALKLEPFIKHMFSNLSLSLTGVMVTWTGLEHFRVGRFNPPPPAIEADDFVYDLRPRWPRGEEISVNQWLISYPVTPNRVRRGKSPAIEESFHSRRTFMETWRLPLSSSIRGKLISAGYTSLSSISSVSSTDLARDVKITESEAFEILKMANQVTGSSSCNGRSSSLVNGARNAWDMLHEEEALPRITTSCSDLDKILGGGISCRDVTEIGGVPGIGKTQIGIQLSVNVQIPREFGGLGGKAIYIDTEGSFMVERALQIAEACVEDMEEYTGYMHKHFKASQVQMKPRDILENIFYFRVCSYTEQIALVNHLDKFISENKDVKVVIVDSITFHFRQDFDDLAHRTRVLSEMALKFMKLAKKFSLAVVLLNQVTTKYTEGSFQLALALGDSWSHSCTNRVILYWNGDERYAYIDKSPSLPSASASYTVTGRGLRNSSSSSKPSMASLAFSQALLSRATSHNGSNKHVSVPASSVLKTTSPRTNFFHSQRSASTSNHTLRPLVRASAIETTDTTTDSTLVDKSVNTIRFLAIDAVEKAKSGHPGLPMGCAPMSHILYDEVMRYNPKNPYWFNRDRFVLSAGHGCMLQYALLHLAGYDSVREEDLKSFRQWGSKTPGHPENFETPGVEVTTGPLGQGIANAVGLALAEKHLAARFNKPDNEIIRAAIKEAKAVKDKPTLIKVTTTIGYGSPNKANSYSVHGAALGEKEVEATRNNLGWAYEPFQVPEDVKSHWSRHTPEGAALEADWNAKFSAYEKKYPEEAEELKSIISGDLPAGWEKALPTYTPESPGDATRNLSQQCLNALAKSLPGFLGGSADLASSNMTLLKAFGDFQNATPEGRNLRFGVREHGMGAICNGVALHSPGFIPYCATFFVFTDYMRAAMRIAALSEAGVIYVMTHDSIGLGEDGPTHQPVEHLSSFRAMPNIMMFRPADGNETAGAYKIAVARRNTPSVLALSRQKLPQLRGTSIENVERGGYIITDNSNGNKPDVILVGTGSELEIAAKAGEELRKEGKSVRVVSFVCWELFDEQTDAYKESVLPSEVSARVSIEAGSTFGWGKVVGGKGKSIGIDSFGASAPAGKLYKEFGITVEAVFSLVVMGWAGLPNKRPVCRLLRLPTLSIFPKFSPLSSLMDASNLGSSSKPAFSSFSQSSRSGRGNERDRRPQGPGGGGGGKDRIDALGRLLTRILRHMATELRLNMRGDGFVKVGDLLQLNLKTSANVQLKSHTVDEIREAVRRDNKQRFSLVEENGELLIRANQGHSITTVESEKLLKPILSPEEAPVCVHGTYRKNLESILASGLKRMNRLHVHFSCGLPTDGEVISGMRRNTPGHPENFETPGVEGTTVVDNLLNSDDINYIYMLDALNKQGLNVERDSVNNRAVVEGCGGIFPASLDSKSDIELYLGNAGTAMRPLTAAGGNASNQYLTALLMAAPLALGDVEIEMVEVDGASPGNAYVEGDASIGETVTVEGCGTTSLQGDVKFAEVLEKMGCKVSWTENSVTVTGPSRDAFGMRHLGAVDVNMDKMPDVAMTLAVVALFADGPTTIRDVASWRVKETERMIAICTELRKLGATVEEGSDYCVITPPAKVKPAEIDTYDDHRMAMAFSLAACADVPVTIKDLSLTTSKRDNKQRFSLVEENGELLIRANQGHSITTVESDKLLKPILSPEEVPVCVHGTYKKNLESILASGLKRMNRLHVHISCGLPTDGEVISGMRRDVNVLIFLDIKKALEDGIAFYISDNKVILTEGVDGVVPVDYFQKIESWPSRQPIPF</sequence>
<keyword evidence="12" id="KW-0028">Amino-acid biosynthesis</keyword>
<comment type="cofactor">
    <cofactor evidence="2">
        <name>Mg(2+)</name>
        <dbReference type="ChEBI" id="CHEBI:18420"/>
    </cofactor>
</comment>
<evidence type="ECO:0000313" key="15">
    <source>
        <dbReference type="EMBL" id="KAH0924923.1"/>
    </source>
</evidence>
<comment type="catalytic activity">
    <reaction evidence="11">
        <text>D-sedoheptulose 7-phosphate + D-glyceraldehyde 3-phosphate = aldehydo-D-ribose 5-phosphate + D-xylulose 5-phosphate</text>
        <dbReference type="Rhea" id="RHEA:10508"/>
        <dbReference type="ChEBI" id="CHEBI:57483"/>
        <dbReference type="ChEBI" id="CHEBI:57737"/>
        <dbReference type="ChEBI" id="CHEBI:58273"/>
        <dbReference type="ChEBI" id="CHEBI:59776"/>
        <dbReference type="EC" id="2.2.1.1"/>
    </reaction>
</comment>
<keyword evidence="7" id="KW-0479">Metal-binding</keyword>
<dbReference type="InterPro" id="IPR009014">
    <property type="entry name" value="Transketo_C/PFOR_II"/>
</dbReference>
<evidence type="ECO:0000256" key="3">
    <source>
        <dbReference type="ARBA" id="ARBA00001964"/>
    </source>
</evidence>
<comment type="catalytic activity">
    <reaction evidence="12">
        <text>3-phosphoshikimate + phosphoenolpyruvate = 5-O-(1-carboxyvinyl)-3-phosphoshikimate + phosphate</text>
        <dbReference type="Rhea" id="RHEA:21256"/>
        <dbReference type="ChEBI" id="CHEBI:43474"/>
        <dbReference type="ChEBI" id="CHEBI:57701"/>
        <dbReference type="ChEBI" id="CHEBI:58702"/>
        <dbReference type="ChEBI" id="CHEBI:145989"/>
        <dbReference type="EC" id="2.5.1.19"/>
    </reaction>
</comment>
<dbReference type="Pfam" id="PF01885">
    <property type="entry name" value="PTS_2-RNA"/>
    <property type="match status" value="1"/>
</dbReference>
<dbReference type="SUPFAM" id="SSF52922">
    <property type="entry name" value="TK C-terminal domain-like"/>
    <property type="match status" value="1"/>
</dbReference>
<accession>A0ABQ8D806</accession>
<evidence type="ECO:0000256" key="8">
    <source>
        <dbReference type="ARBA" id="ARBA00022842"/>
    </source>
</evidence>
<dbReference type="InterPro" id="IPR020588">
    <property type="entry name" value="RecA_ATP-bd"/>
</dbReference>
<dbReference type="InterPro" id="IPR027417">
    <property type="entry name" value="P-loop_NTPase"/>
</dbReference>
<evidence type="ECO:0000256" key="7">
    <source>
        <dbReference type="ARBA" id="ARBA00022723"/>
    </source>
</evidence>
<comment type="similarity">
    <text evidence="12">Belongs to the EPSP synthase family.</text>
</comment>
<comment type="cofactor">
    <cofactor evidence="3">
        <name>thiamine diphosphate</name>
        <dbReference type="ChEBI" id="CHEBI:58937"/>
    </cofactor>
</comment>
<dbReference type="Pfam" id="PF00456">
    <property type="entry name" value="Transketolase_N"/>
    <property type="match status" value="1"/>
</dbReference>